<dbReference type="PANTHER" id="PTHR34820:SF4">
    <property type="entry name" value="INNER MEMBRANE PROTEIN YEBZ"/>
    <property type="match status" value="1"/>
</dbReference>
<reference evidence="9" key="1">
    <citation type="submission" date="2023-07" db="EMBL/GenBank/DDBJ databases">
        <title>30 novel species of actinomycetes from the DSMZ collection.</title>
        <authorList>
            <person name="Nouioui I."/>
        </authorList>
    </citation>
    <scope>NUCLEOTIDE SEQUENCE [LARGE SCALE GENOMIC DNA]</scope>
    <source>
        <strain evidence="9">DSM 45834</strain>
    </source>
</reference>
<feature type="domain" description="CopC" evidence="7">
    <location>
        <begin position="29"/>
        <end position="122"/>
    </location>
</feature>
<evidence type="ECO:0000256" key="4">
    <source>
        <dbReference type="ARBA" id="ARBA00023008"/>
    </source>
</evidence>
<name>A0ABU2N5M7_9PSEU</name>
<dbReference type="Pfam" id="PF04234">
    <property type="entry name" value="CopC"/>
    <property type="match status" value="1"/>
</dbReference>
<comment type="subcellular location">
    <subcellularLocation>
        <location evidence="1">Cell envelope</location>
    </subcellularLocation>
</comment>
<feature type="transmembrane region" description="Helical" evidence="5">
    <location>
        <begin position="171"/>
        <end position="190"/>
    </location>
</feature>
<feature type="chain" id="PRO_5047494187" evidence="6">
    <location>
        <begin position="29"/>
        <end position="196"/>
    </location>
</feature>
<dbReference type="InterPro" id="IPR014755">
    <property type="entry name" value="Cu-Rt/internalin_Ig-like"/>
</dbReference>
<dbReference type="PANTHER" id="PTHR34820">
    <property type="entry name" value="INNER MEMBRANE PROTEIN YEBZ"/>
    <property type="match status" value="1"/>
</dbReference>
<keyword evidence="2" id="KW-0479">Metal-binding</keyword>
<dbReference type="InterPro" id="IPR014756">
    <property type="entry name" value="Ig_E-set"/>
</dbReference>
<dbReference type="InterPro" id="IPR032694">
    <property type="entry name" value="CopC/D"/>
</dbReference>
<organism evidence="8 9">
    <name type="scientific">Pseudonocardia charpentierae</name>
    <dbReference type="NCBI Taxonomy" id="3075545"/>
    <lineage>
        <taxon>Bacteria</taxon>
        <taxon>Bacillati</taxon>
        <taxon>Actinomycetota</taxon>
        <taxon>Actinomycetes</taxon>
        <taxon>Pseudonocardiales</taxon>
        <taxon>Pseudonocardiaceae</taxon>
        <taxon>Pseudonocardia</taxon>
    </lineage>
</organism>
<dbReference type="Proteomes" id="UP001183202">
    <property type="component" value="Unassembled WGS sequence"/>
</dbReference>
<accession>A0ABU2N5M7</accession>
<evidence type="ECO:0000313" key="9">
    <source>
        <dbReference type="Proteomes" id="UP001183202"/>
    </source>
</evidence>
<feature type="signal peptide" evidence="6">
    <location>
        <begin position="1"/>
        <end position="28"/>
    </location>
</feature>
<dbReference type="EMBL" id="JAVREJ010000001">
    <property type="protein sequence ID" value="MDT0348368.1"/>
    <property type="molecule type" value="Genomic_DNA"/>
</dbReference>
<keyword evidence="5" id="KW-0812">Transmembrane</keyword>
<dbReference type="Gene3D" id="2.60.40.1220">
    <property type="match status" value="1"/>
</dbReference>
<protein>
    <submittedName>
        <fullName evidence="8">Copper resistance protein CopC</fullName>
    </submittedName>
</protein>
<evidence type="ECO:0000259" key="7">
    <source>
        <dbReference type="Pfam" id="PF04234"/>
    </source>
</evidence>
<dbReference type="SUPFAM" id="SSF81296">
    <property type="entry name" value="E set domains"/>
    <property type="match status" value="1"/>
</dbReference>
<evidence type="ECO:0000256" key="3">
    <source>
        <dbReference type="ARBA" id="ARBA00022729"/>
    </source>
</evidence>
<proteinExistence type="predicted"/>
<keyword evidence="5" id="KW-1133">Transmembrane helix</keyword>
<keyword evidence="3 6" id="KW-0732">Signal</keyword>
<keyword evidence="9" id="KW-1185">Reference proteome</keyword>
<evidence type="ECO:0000313" key="8">
    <source>
        <dbReference type="EMBL" id="MDT0348368.1"/>
    </source>
</evidence>
<gene>
    <name evidence="8" type="ORF">RM445_02385</name>
</gene>
<comment type="caution">
    <text evidence="8">The sequence shown here is derived from an EMBL/GenBank/DDBJ whole genome shotgun (WGS) entry which is preliminary data.</text>
</comment>
<evidence type="ECO:0000256" key="6">
    <source>
        <dbReference type="SAM" id="SignalP"/>
    </source>
</evidence>
<evidence type="ECO:0000256" key="5">
    <source>
        <dbReference type="SAM" id="Phobius"/>
    </source>
</evidence>
<sequence>MTRVALRLLAATVAACVALLLGAAPAFAHTRLESSDPVDKSSVDTAPASVSLTFNEAISAEFATLSVVGPDGTNYQSGQVSASNGQVSTAVSPLGPAGVYEIGYRVVSDDGHPVSGKVSFTLTTAGPGAAAAPATAAPTAAAAPAPAPAAAPATTAVDPQADSRSSGGAPIWPWLVGAVILVAAGAAVALRLSRRS</sequence>
<dbReference type="RefSeq" id="WP_311554259.1">
    <property type="nucleotide sequence ID" value="NZ_JAVREJ010000001.1"/>
</dbReference>
<keyword evidence="4" id="KW-0186">Copper</keyword>
<dbReference type="InterPro" id="IPR007348">
    <property type="entry name" value="CopC_dom"/>
</dbReference>
<evidence type="ECO:0000256" key="1">
    <source>
        <dbReference type="ARBA" id="ARBA00004196"/>
    </source>
</evidence>
<keyword evidence="5" id="KW-0472">Membrane</keyword>
<evidence type="ECO:0000256" key="2">
    <source>
        <dbReference type="ARBA" id="ARBA00022723"/>
    </source>
</evidence>